<proteinExistence type="predicted"/>
<evidence type="ECO:0000259" key="8">
    <source>
        <dbReference type="Pfam" id="PF00725"/>
    </source>
</evidence>
<comment type="caution">
    <text evidence="10">The sequence shown here is derived from an EMBL/GenBank/DDBJ whole genome shotgun (WGS) entry which is preliminary data.</text>
</comment>
<dbReference type="SUPFAM" id="SSF51735">
    <property type="entry name" value="NAD(P)-binding Rossmann-fold domains"/>
    <property type="match status" value="1"/>
</dbReference>
<evidence type="ECO:0000313" key="11">
    <source>
        <dbReference type="Proteomes" id="UP000194221"/>
    </source>
</evidence>
<protein>
    <submittedName>
        <fullName evidence="10">3-hydroxyacyl-CoA dehydrogenase</fullName>
    </submittedName>
</protein>
<dbReference type="Gene3D" id="3.40.50.720">
    <property type="entry name" value="NAD(P)-binding Rossmann-like Domain"/>
    <property type="match status" value="1"/>
</dbReference>
<dbReference type="InterPro" id="IPR006108">
    <property type="entry name" value="3HC_DH_C"/>
</dbReference>
<dbReference type="Pfam" id="PF00378">
    <property type="entry name" value="ECH_1"/>
    <property type="match status" value="1"/>
</dbReference>
<dbReference type="UniPathway" id="UPA00659"/>
<dbReference type="InterPro" id="IPR001753">
    <property type="entry name" value="Enoyl-CoA_hydra/iso"/>
</dbReference>
<dbReference type="GO" id="GO:0070403">
    <property type="term" value="F:NAD+ binding"/>
    <property type="evidence" value="ECO:0007669"/>
    <property type="project" value="InterPro"/>
</dbReference>
<gene>
    <name evidence="10" type="ORF">WH52_10965</name>
</gene>
<dbReference type="GO" id="GO:0006635">
    <property type="term" value="P:fatty acid beta-oxidation"/>
    <property type="evidence" value="ECO:0007669"/>
    <property type="project" value="UniProtKB-UniPathway"/>
</dbReference>
<evidence type="ECO:0000256" key="6">
    <source>
        <dbReference type="ARBA" id="ARBA00023098"/>
    </source>
</evidence>
<dbReference type="AlphaFoldDB" id="A0A1Y2PAB6"/>
<dbReference type="Pfam" id="PF00725">
    <property type="entry name" value="3HCDH"/>
    <property type="match status" value="1"/>
</dbReference>
<comment type="catalytic activity">
    <reaction evidence="7">
        <text>a (3S)-3-hydroxyacyl-CoA + NAD(+) = a 3-oxoacyl-CoA + NADH + H(+)</text>
        <dbReference type="Rhea" id="RHEA:22432"/>
        <dbReference type="ChEBI" id="CHEBI:15378"/>
        <dbReference type="ChEBI" id="CHEBI:57318"/>
        <dbReference type="ChEBI" id="CHEBI:57540"/>
        <dbReference type="ChEBI" id="CHEBI:57945"/>
        <dbReference type="ChEBI" id="CHEBI:90726"/>
        <dbReference type="EC" id="1.1.1.35"/>
    </reaction>
</comment>
<dbReference type="InterPro" id="IPR036291">
    <property type="entry name" value="NAD(P)-bd_dom_sf"/>
</dbReference>
<feature type="domain" description="3-hydroxyacyl-CoA dehydrogenase NAD binding" evidence="9">
    <location>
        <begin position="6"/>
        <end position="198"/>
    </location>
</feature>
<name>A0A1Y2PAB6_9FLAO</name>
<dbReference type="Gene3D" id="3.90.226.10">
    <property type="entry name" value="2-enoyl-CoA Hydratase, Chain A, domain 1"/>
    <property type="match status" value="1"/>
</dbReference>
<dbReference type="STRING" id="1635173.WH52_10965"/>
<dbReference type="InterPro" id="IPR029045">
    <property type="entry name" value="ClpP/crotonase-like_dom_sf"/>
</dbReference>
<organism evidence="10 11">
    <name type="scientific">Tenacibaculum holothuriorum</name>
    <dbReference type="NCBI Taxonomy" id="1635173"/>
    <lineage>
        <taxon>Bacteria</taxon>
        <taxon>Pseudomonadati</taxon>
        <taxon>Bacteroidota</taxon>
        <taxon>Flavobacteriia</taxon>
        <taxon>Flavobacteriales</taxon>
        <taxon>Flavobacteriaceae</taxon>
        <taxon>Tenacibaculum</taxon>
    </lineage>
</organism>
<dbReference type="GO" id="GO:0003857">
    <property type="term" value="F:(3S)-3-hydroxyacyl-CoA dehydrogenase (NAD+) activity"/>
    <property type="evidence" value="ECO:0007669"/>
    <property type="project" value="UniProtKB-EC"/>
</dbReference>
<dbReference type="RefSeq" id="WP_086031006.1">
    <property type="nucleotide sequence ID" value="NZ_LAPZ01000011.1"/>
</dbReference>
<dbReference type="PANTHER" id="PTHR48075">
    <property type="entry name" value="3-HYDROXYACYL-COA DEHYDROGENASE FAMILY PROTEIN"/>
    <property type="match status" value="1"/>
</dbReference>
<dbReference type="PANTHER" id="PTHR48075:SF7">
    <property type="entry name" value="3-HYDROXYACYL-COA DEHYDROGENASE-RELATED"/>
    <property type="match status" value="1"/>
</dbReference>
<keyword evidence="4" id="KW-0560">Oxidoreductase</keyword>
<evidence type="ECO:0000256" key="1">
    <source>
        <dbReference type="ARBA" id="ARBA00005005"/>
    </source>
</evidence>
<evidence type="ECO:0000256" key="5">
    <source>
        <dbReference type="ARBA" id="ARBA00023027"/>
    </source>
</evidence>
<keyword evidence="2" id="KW-0276">Fatty acid metabolism</keyword>
<evidence type="ECO:0000256" key="7">
    <source>
        <dbReference type="ARBA" id="ARBA00049556"/>
    </source>
</evidence>
<dbReference type="Proteomes" id="UP000194221">
    <property type="component" value="Unassembled WGS sequence"/>
</dbReference>
<evidence type="ECO:0000256" key="3">
    <source>
        <dbReference type="ARBA" id="ARBA00022963"/>
    </source>
</evidence>
<evidence type="ECO:0000313" key="10">
    <source>
        <dbReference type="EMBL" id="OSY87396.1"/>
    </source>
</evidence>
<dbReference type="Gene3D" id="1.10.1040.50">
    <property type="match status" value="1"/>
</dbReference>
<sequence>MKQIKNVTVLGSGTMGMGIAAQFANIGCEVLLLDIVPPNLDEKQKSKKSARNSFAAGALKAATKSRMNPFYSKDFAARIAVGNFEDDFEKIANSDIIIEVVIENLAIKKQVFEKVDKYRKEGSIVASNTSSIPISLMKEGRSDDFRKNFLGLHFFNPVRHMDLLEVIPTDETSASLVSDLMVYGRKTLGKVTVLCKDTPAFIANRFSVASGIIIEKLTEELDLTIEEVDAILGKPIGRPKTGFYRLQDLIGIDVNEKVMDFMVEACPKDELIVEFANRERQDYIKWLLENKALGDKTKKGYYQKTVTPEGKKQLLAFNLKTQEYAPVKEVTIASLATKGSLKDRLASLLAADDKGGEFARRYFGEFFAYISNRIPEVSDNIYSIDDAMKAGYAWEVGPFEYWDLIGGEKGLALAKAEGKEVASWAADLISSGKTFYNNNGADYFNSEDKNYQKVEGRSAFASLGADKAPVYQNEGVKLHDIGDGVLCLEFISKANAISVEVTAGILEAIRIAEENGWKGIVIGNNTKSFSVGANLVGVAESIEKKDFKAIELACGTFQKMTSAIRLAKVPVVAAVKGYALGGGAEIMMHSDAAVAAYESYIGLPEASVGLLPGGGGTKEMAVQLSDGFFFEDVKVPKLIAKFNQLAMSKVAGSAFDAQNMGYIVKNQDMVVGRPESTIEAAKQKVLALSYNYVAPVLRERISVMGQGGLAAIYTFINTYQLGNYFSEHDALVAKKIAWILCGGDLSGAQEVSEKYLLELELEGFVSLATEPKTFERIKHMLKTGKPLRN</sequence>
<dbReference type="EMBL" id="LAPZ01000011">
    <property type="protein sequence ID" value="OSY87396.1"/>
    <property type="molecule type" value="Genomic_DNA"/>
</dbReference>
<dbReference type="OrthoDB" id="9771883at2"/>
<dbReference type="SUPFAM" id="SSF52096">
    <property type="entry name" value="ClpP/crotonase"/>
    <property type="match status" value="1"/>
</dbReference>
<keyword evidence="3" id="KW-0442">Lipid degradation</keyword>
<keyword evidence="5" id="KW-0520">NAD</keyword>
<dbReference type="InterPro" id="IPR008927">
    <property type="entry name" value="6-PGluconate_DH-like_C_sf"/>
</dbReference>
<keyword evidence="11" id="KW-1185">Reference proteome</keyword>
<evidence type="ECO:0000259" key="9">
    <source>
        <dbReference type="Pfam" id="PF02737"/>
    </source>
</evidence>
<dbReference type="SUPFAM" id="SSF48179">
    <property type="entry name" value="6-phosphogluconate dehydrogenase C-terminal domain-like"/>
    <property type="match status" value="2"/>
</dbReference>
<dbReference type="CDD" id="cd06558">
    <property type="entry name" value="crotonase-like"/>
    <property type="match status" value="1"/>
</dbReference>
<comment type="pathway">
    <text evidence="1">Lipid metabolism; fatty acid beta-oxidation.</text>
</comment>
<accession>A0A1Y2PAB6</accession>
<dbReference type="Pfam" id="PF02737">
    <property type="entry name" value="3HCDH_N"/>
    <property type="match status" value="1"/>
</dbReference>
<reference evidence="10 11" key="1">
    <citation type="submission" date="2015-03" db="EMBL/GenBank/DDBJ databases">
        <title>Genome sequence of Tenacibaculum sp. S2-2, isolated from intestinal microbiota of sea cucumber, Apostichopus japonicas.</title>
        <authorList>
            <person name="Shao Z."/>
            <person name="Wang L."/>
            <person name="Li X."/>
        </authorList>
    </citation>
    <scope>NUCLEOTIDE SEQUENCE [LARGE SCALE GENOMIC DNA]</scope>
    <source>
        <strain evidence="10 11">S2-2</strain>
    </source>
</reference>
<dbReference type="InterPro" id="IPR006176">
    <property type="entry name" value="3-OHacyl-CoA_DH_NAD-bd"/>
</dbReference>
<keyword evidence="6" id="KW-0443">Lipid metabolism</keyword>
<feature type="domain" description="3-hydroxyacyl-CoA dehydrogenase C-terminal" evidence="8">
    <location>
        <begin position="201"/>
        <end position="303"/>
    </location>
</feature>
<dbReference type="InParanoid" id="A0A1Y2PAB6"/>
<evidence type="ECO:0000256" key="2">
    <source>
        <dbReference type="ARBA" id="ARBA00022832"/>
    </source>
</evidence>
<evidence type="ECO:0000256" key="4">
    <source>
        <dbReference type="ARBA" id="ARBA00023002"/>
    </source>
</evidence>